<keyword evidence="5" id="KW-1185">Reference proteome</keyword>
<dbReference type="AlphaFoldDB" id="W8C6V2"/>
<evidence type="ECO:0000256" key="1">
    <source>
        <dbReference type="SAM" id="MobiDB-lite"/>
    </source>
</evidence>
<feature type="compositionally biased region" description="Polar residues" evidence="1">
    <location>
        <begin position="324"/>
        <end position="343"/>
    </location>
</feature>
<feature type="region of interest" description="Disordered" evidence="1">
    <location>
        <begin position="119"/>
        <end position="174"/>
    </location>
</feature>
<dbReference type="SUPFAM" id="SSF52266">
    <property type="entry name" value="SGNH hydrolase"/>
    <property type="match status" value="1"/>
</dbReference>
<dbReference type="InterPro" id="IPR033447">
    <property type="entry name" value="OSK"/>
</dbReference>
<reference evidence="4" key="2">
    <citation type="journal article" date="2014" name="BMC Genomics">
        <title>A genomic perspective to assessing quality of mass-reared SIT flies used in Mediterranean fruit fly (Ceratitis capitata) eradication in California.</title>
        <authorList>
            <person name="Calla B."/>
            <person name="Hall B."/>
            <person name="Hou S."/>
            <person name="Geib S.M."/>
        </authorList>
    </citation>
    <scope>NUCLEOTIDE SEQUENCE</scope>
</reference>
<protein>
    <submittedName>
        <fullName evidence="3">(Mediterranean fruit fly) hypothetical protein</fullName>
    </submittedName>
    <submittedName>
        <fullName evidence="4">Maternal effect protein oskar</fullName>
    </submittedName>
</protein>
<dbReference type="Gene3D" id="3.40.50.1110">
    <property type="entry name" value="SGNH hydrolase"/>
    <property type="match status" value="1"/>
</dbReference>
<dbReference type="EMBL" id="CAJHJT010000001">
    <property type="protein sequence ID" value="CAD6995533.1"/>
    <property type="molecule type" value="Genomic_DNA"/>
</dbReference>
<dbReference type="InterPro" id="IPR036514">
    <property type="entry name" value="SGNH_hydro_sf"/>
</dbReference>
<dbReference type="Gene3D" id="3.30.420.610">
    <property type="entry name" value="LOTUS domain-like"/>
    <property type="match status" value="1"/>
</dbReference>
<feature type="compositionally biased region" description="Polar residues" evidence="1">
    <location>
        <begin position="159"/>
        <end position="174"/>
    </location>
</feature>
<dbReference type="Pfam" id="PF17182">
    <property type="entry name" value="OSK"/>
    <property type="match status" value="1"/>
</dbReference>
<evidence type="ECO:0000259" key="2">
    <source>
        <dbReference type="Pfam" id="PF17182"/>
    </source>
</evidence>
<sequence length="542" mass="62400">MITIAASTADCETYDSDSKYHPTIMTIMSEAFLELRNEYPDLDVVIRSILMARSQEGATISDIKDDYRKNTGNVFPIFQSITEFLLSIPLVTAFCNEDGKLIFNVRPTDRTKHIFDMVQQQKPQQYQPQQHQPQQQQHQTHKQQDVQYNRQRGVEPRLNNISKGTTGYDQSWYHNNKQNDYQSNLKFIDKNNIDNNKEQLPININVVQANPNIDKSKIQPISGNKIFGNYVAEANNSNYYQDNCNHLFNRLYNQSKAVAQNLGNNIIGSSQSNLNNGVSKYQPNQAKSIIYPTQTRSNQQQNYCNTNKLEKQFPTFNHPILKSSGPNTNRASSPSCTRSSRDNNSIYTSDSDYEAHLLDFPLLGDDFFLFLARMELRCKFKKYGKVLQSGLCVSGQTICAAIRRVHQLDDQHRSIIVNIGSVDIMKGRSLVQIEHDFRELINVIFKKGFTPILTTLAPLANYAHDKQVKTKLERFNHFIKNEGKFLVVMDIWACLVNEKGQILFDCFQNEPRMVSGTSEPYVFWNKIGRQRVLQLIESQLEY</sequence>
<reference evidence="3" key="3">
    <citation type="submission" date="2020-11" db="EMBL/GenBank/DDBJ databases">
        <authorList>
            <person name="Whitehead M."/>
        </authorList>
    </citation>
    <scope>NUCLEOTIDE SEQUENCE</scope>
    <source>
        <strain evidence="3">EGII</strain>
    </source>
</reference>
<reference evidence="4" key="1">
    <citation type="submission" date="2013-07" db="EMBL/GenBank/DDBJ databases">
        <authorList>
            <person name="Geib S."/>
        </authorList>
    </citation>
    <scope>NUCLEOTIDE SEQUENCE</scope>
</reference>
<dbReference type="Proteomes" id="UP000606786">
    <property type="component" value="Unassembled WGS sequence"/>
</dbReference>
<dbReference type="OrthoDB" id="10034606at2759"/>
<gene>
    <name evidence="4" type="primary">OSKA</name>
    <name evidence="3" type="ORF">CCAP1982_LOCUS4244</name>
</gene>
<accession>W8C6V2</accession>
<evidence type="ECO:0000313" key="5">
    <source>
        <dbReference type="Proteomes" id="UP000606786"/>
    </source>
</evidence>
<organism evidence="4">
    <name type="scientific">Ceratitis capitata</name>
    <name type="common">Mediterranean fruit fly</name>
    <name type="synonym">Tephritis capitata</name>
    <dbReference type="NCBI Taxonomy" id="7213"/>
    <lineage>
        <taxon>Eukaryota</taxon>
        <taxon>Metazoa</taxon>
        <taxon>Ecdysozoa</taxon>
        <taxon>Arthropoda</taxon>
        <taxon>Hexapoda</taxon>
        <taxon>Insecta</taxon>
        <taxon>Pterygota</taxon>
        <taxon>Neoptera</taxon>
        <taxon>Endopterygota</taxon>
        <taxon>Diptera</taxon>
        <taxon>Brachycera</taxon>
        <taxon>Muscomorpha</taxon>
        <taxon>Tephritoidea</taxon>
        <taxon>Tephritidae</taxon>
        <taxon>Ceratitis</taxon>
        <taxon>Ceratitis</taxon>
    </lineage>
</organism>
<feature type="region of interest" description="Disordered" evidence="1">
    <location>
        <begin position="316"/>
        <end position="343"/>
    </location>
</feature>
<feature type="domain" description="OSK" evidence="2">
    <location>
        <begin position="343"/>
        <end position="542"/>
    </location>
</feature>
<evidence type="ECO:0000313" key="3">
    <source>
        <dbReference type="EMBL" id="CAD6995533.1"/>
    </source>
</evidence>
<name>W8C6V2_CERCA</name>
<dbReference type="EMBL" id="GAMC01000912">
    <property type="protein sequence ID" value="JAC05644.1"/>
    <property type="molecule type" value="mRNA"/>
</dbReference>
<evidence type="ECO:0000313" key="4">
    <source>
        <dbReference type="EMBL" id="JAC05644.1"/>
    </source>
</evidence>
<feature type="compositionally biased region" description="Low complexity" evidence="1">
    <location>
        <begin position="119"/>
        <end position="138"/>
    </location>
</feature>
<proteinExistence type="evidence at transcript level"/>
<dbReference type="InterPro" id="IPR041966">
    <property type="entry name" value="LOTUS-like"/>
</dbReference>